<dbReference type="Proteomes" id="UP000253790">
    <property type="component" value="Chromosome"/>
</dbReference>
<dbReference type="Pfam" id="PF12840">
    <property type="entry name" value="HTH_20"/>
    <property type="match status" value="1"/>
</dbReference>
<organism evidence="1 2">
    <name type="scientific">Ornithinimicrobium avium</name>
    <dbReference type="NCBI Taxonomy" id="2283195"/>
    <lineage>
        <taxon>Bacteria</taxon>
        <taxon>Bacillati</taxon>
        <taxon>Actinomycetota</taxon>
        <taxon>Actinomycetes</taxon>
        <taxon>Micrococcales</taxon>
        <taxon>Ornithinimicrobiaceae</taxon>
        <taxon>Ornithinimicrobium</taxon>
    </lineage>
</organism>
<evidence type="ECO:0000313" key="2">
    <source>
        <dbReference type="Proteomes" id="UP000253790"/>
    </source>
</evidence>
<dbReference type="KEGG" id="orn:DV701_12600"/>
<dbReference type="CDD" id="cd00090">
    <property type="entry name" value="HTH_ARSR"/>
    <property type="match status" value="1"/>
</dbReference>
<dbReference type="RefSeq" id="WP_114928724.1">
    <property type="nucleotide sequence ID" value="NZ_CP031229.1"/>
</dbReference>
<protein>
    <submittedName>
        <fullName evidence="1">Transcriptional regulator</fullName>
    </submittedName>
</protein>
<dbReference type="Gene3D" id="1.10.10.10">
    <property type="entry name" value="Winged helix-like DNA-binding domain superfamily/Winged helix DNA-binding domain"/>
    <property type="match status" value="1"/>
</dbReference>
<name>A0A345NP86_9MICO</name>
<dbReference type="InterPro" id="IPR036388">
    <property type="entry name" value="WH-like_DNA-bd_sf"/>
</dbReference>
<reference evidence="1 2" key="1">
    <citation type="submission" date="2018-07" db="EMBL/GenBank/DDBJ databases">
        <title>Complete genome sequencing of Ornithinimicrobium sp. AMA3305.</title>
        <authorList>
            <person name="Bae J.-W."/>
        </authorList>
    </citation>
    <scope>NUCLEOTIDE SEQUENCE [LARGE SCALE GENOMIC DNA]</scope>
    <source>
        <strain evidence="1 2">AMA3305</strain>
    </source>
</reference>
<accession>A0A345NP86</accession>
<dbReference type="InterPro" id="IPR036390">
    <property type="entry name" value="WH_DNA-bd_sf"/>
</dbReference>
<dbReference type="InterPro" id="IPR011991">
    <property type="entry name" value="ArsR-like_HTH"/>
</dbReference>
<evidence type="ECO:0000313" key="1">
    <source>
        <dbReference type="EMBL" id="AXH96844.1"/>
    </source>
</evidence>
<proteinExistence type="predicted"/>
<dbReference type="AlphaFoldDB" id="A0A345NP86"/>
<dbReference type="SUPFAM" id="SSF46785">
    <property type="entry name" value="Winged helix' DNA-binding domain"/>
    <property type="match status" value="1"/>
</dbReference>
<gene>
    <name evidence="1" type="ORF">DV701_12600</name>
</gene>
<keyword evidence="2" id="KW-1185">Reference proteome</keyword>
<sequence length="229" mass="24456">MDLGSHAARIGALAESTRRRLYEYVVSQPGAVGREQAARELDLAPHTVNFHLDRLAEEGLLDVEFRRLTERTGPGSGRPAKLYRRTDREVSVSLPPRRYDLVGDVLAAAVTRAMSGDPLATSVVEAAHEAGRAAGSTARPEGGAAEATLEDLARALTGLGYEPRDEDGAMVLANCPYHALAQEHTELVCGLNQHFVQGVADGVGCGGACACLEPQEGRCCVVVRSERQR</sequence>
<dbReference type="EMBL" id="CP031229">
    <property type="protein sequence ID" value="AXH96844.1"/>
    <property type="molecule type" value="Genomic_DNA"/>
</dbReference>
<dbReference type="OrthoDB" id="3399802at2"/>